<dbReference type="EMBL" id="GBXM01006397">
    <property type="protein sequence ID" value="JAI02181.1"/>
    <property type="molecule type" value="Transcribed_RNA"/>
</dbReference>
<reference evidence="1" key="2">
    <citation type="journal article" date="2015" name="Fish Shellfish Immunol.">
        <title>Early steps in the European eel (Anguilla anguilla)-Vibrio vulnificus interaction in the gills: Role of the RtxA13 toxin.</title>
        <authorList>
            <person name="Callol A."/>
            <person name="Pajuelo D."/>
            <person name="Ebbesson L."/>
            <person name="Teles M."/>
            <person name="MacKenzie S."/>
            <person name="Amaro C."/>
        </authorList>
    </citation>
    <scope>NUCLEOTIDE SEQUENCE</scope>
</reference>
<proteinExistence type="predicted"/>
<sequence>MLVLSSRQRNMLSKAFCFLVRRNVQRMLASHSMLVLHPQKPWQAHECRCCRFAISTSTGVRHDCLFSTLMIESGTNTVVEFLGRVGLKV</sequence>
<name>A0A0E9XK06_ANGAN</name>
<evidence type="ECO:0000313" key="1">
    <source>
        <dbReference type="EMBL" id="JAI02181.1"/>
    </source>
</evidence>
<protein>
    <submittedName>
        <fullName evidence="1">Uncharacterized protein</fullName>
    </submittedName>
</protein>
<dbReference type="AlphaFoldDB" id="A0A0E9XK06"/>
<organism evidence="1">
    <name type="scientific">Anguilla anguilla</name>
    <name type="common">European freshwater eel</name>
    <name type="synonym">Muraena anguilla</name>
    <dbReference type="NCBI Taxonomy" id="7936"/>
    <lineage>
        <taxon>Eukaryota</taxon>
        <taxon>Metazoa</taxon>
        <taxon>Chordata</taxon>
        <taxon>Craniata</taxon>
        <taxon>Vertebrata</taxon>
        <taxon>Euteleostomi</taxon>
        <taxon>Actinopterygii</taxon>
        <taxon>Neopterygii</taxon>
        <taxon>Teleostei</taxon>
        <taxon>Anguilliformes</taxon>
        <taxon>Anguillidae</taxon>
        <taxon>Anguilla</taxon>
    </lineage>
</organism>
<reference evidence="1" key="1">
    <citation type="submission" date="2014-11" db="EMBL/GenBank/DDBJ databases">
        <authorList>
            <person name="Amaro Gonzalez C."/>
        </authorList>
    </citation>
    <scope>NUCLEOTIDE SEQUENCE</scope>
</reference>
<accession>A0A0E9XK06</accession>